<protein>
    <submittedName>
        <fullName evidence="2">Uncharacterized protein</fullName>
    </submittedName>
</protein>
<feature type="region of interest" description="Disordered" evidence="1">
    <location>
        <begin position="37"/>
        <end position="57"/>
    </location>
</feature>
<accession>A0A365PX08</accession>
<proteinExistence type="predicted"/>
<comment type="caution">
    <text evidence="2">The sequence shown here is derived from an EMBL/GenBank/DDBJ whole genome shotgun (WGS) entry which is preliminary data.</text>
</comment>
<organism evidence="2 3">
    <name type="scientific">Stutzerimonas zhaodongensis</name>
    <dbReference type="NCBI Taxonomy" id="1176257"/>
    <lineage>
        <taxon>Bacteria</taxon>
        <taxon>Pseudomonadati</taxon>
        <taxon>Pseudomonadota</taxon>
        <taxon>Gammaproteobacteria</taxon>
        <taxon>Pseudomonadales</taxon>
        <taxon>Pseudomonadaceae</taxon>
        <taxon>Stutzerimonas</taxon>
    </lineage>
</organism>
<evidence type="ECO:0000313" key="2">
    <source>
        <dbReference type="EMBL" id="RBA60362.1"/>
    </source>
</evidence>
<name>A0A365PX08_9GAMM</name>
<sequence>MVGLGYKFAWPRPLTPALSPKGRGGVYGAVDGWGLDAGPRRRLRKGNPGTSATARRAKSLSLMAQNQKIQGWPGDEKATLGMPAMTCTADSLAPLAGRGLG</sequence>
<dbReference type="AlphaFoldDB" id="A0A365PX08"/>
<gene>
    <name evidence="2" type="ORF">DQ403_06545</name>
</gene>
<dbReference type="Proteomes" id="UP000252554">
    <property type="component" value="Unassembled WGS sequence"/>
</dbReference>
<evidence type="ECO:0000256" key="1">
    <source>
        <dbReference type="SAM" id="MobiDB-lite"/>
    </source>
</evidence>
<evidence type="ECO:0000313" key="3">
    <source>
        <dbReference type="Proteomes" id="UP000252554"/>
    </source>
</evidence>
<reference evidence="2 3" key="1">
    <citation type="submission" date="2018-06" db="EMBL/GenBank/DDBJ databases">
        <title>Whole genome sequencing of four bacterial strains from South Shetland trench revealing bio-synthetic gene clusters.</title>
        <authorList>
            <person name="Abdel-Mageed W.M."/>
            <person name="Lehri B."/>
            <person name="Jarmusch S.A."/>
            <person name="Miranda K."/>
            <person name="Goodfellow M."/>
            <person name="Jaspars M."/>
            <person name="Karlyshev A.V."/>
        </authorList>
    </citation>
    <scope>NUCLEOTIDE SEQUENCE [LARGE SCALE GENOMIC DNA]</scope>
    <source>
        <strain evidence="2 3">SST2</strain>
    </source>
</reference>
<dbReference type="EMBL" id="QNTV01000003">
    <property type="protein sequence ID" value="RBA60362.1"/>
    <property type="molecule type" value="Genomic_DNA"/>
</dbReference>